<dbReference type="AlphaFoldDB" id="A0AAE0G8H2"/>
<comment type="caution">
    <text evidence="1">The sequence shown here is derived from an EMBL/GenBank/DDBJ whole genome shotgun (WGS) entry which is preliminary data.</text>
</comment>
<protein>
    <submittedName>
        <fullName evidence="1">Uncharacterized protein</fullName>
    </submittedName>
</protein>
<organism evidence="1 2">
    <name type="scientific">Cymbomonas tetramitiformis</name>
    <dbReference type="NCBI Taxonomy" id="36881"/>
    <lineage>
        <taxon>Eukaryota</taxon>
        <taxon>Viridiplantae</taxon>
        <taxon>Chlorophyta</taxon>
        <taxon>Pyramimonadophyceae</taxon>
        <taxon>Pyramimonadales</taxon>
        <taxon>Pyramimonadaceae</taxon>
        <taxon>Cymbomonas</taxon>
    </lineage>
</organism>
<gene>
    <name evidence="1" type="ORF">CYMTET_18336</name>
</gene>
<reference evidence="1 2" key="1">
    <citation type="journal article" date="2015" name="Genome Biol. Evol.">
        <title>Comparative Genomics of a Bacterivorous Green Alga Reveals Evolutionary Causalities and Consequences of Phago-Mixotrophic Mode of Nutrition.</title>
        <authorList>
            <person name="Burns J.A."/>
            <person name="Paasch A."/>
            <person name="Narechania A."/>
            <person name="Kim E."/>
        </authorList>
    </citation>
    <scope>NUCLEOTIDE SEQUENCE [LARGE SCALE GENOMIC DNA]</scope>
    <source>
        <strain evidence="1 2">PLY_AMNH</strain>
    </source>
</reference>
<name>A0AAE0G8H2_9CHLO</name>
<proteinExistence type="predicted"/>
<keyword evidence="2" id="KW-1185">Reference proteome</keyword>
<evidence type="ECO:0000313" key="1">
    <source>
        <dbReference type="EMBL" id="KAK3273429.1"/>
    </source>
</evidence>
<dbReference type="EMBL" id="LGRX02008488">
    <property type="protein sequence ID" value="KAK3273429.1"/>
    <property type="molecule type" value="Genomic_DNA"/>
</dbReference>
<dbReference type="Proteomes" id="UP001190700">
    <property type="component" value="Unassembled WGS sequence"/>
</dbReference>
<evidence type="ECO:0000313" key="2">
    <source>
        <dbReference type="Proteomes" id="UP001190700"/>
    </source>
</evidence>
<accession>A0AAE0G8H2</accession>
<sequence length="182" mass="19914">MITGKGHKVYGNPPFDGDVRREASAVMATLSRGLEAATNSEGFEGIWILPLSPKNLKKWTDKGFELIFKYPRGTIPFIPHDYWSGKGPYTLPGEGCYKDKYSDVVILSIDSASMGCPEQYPGAHLDGAHRSVAGTPFLNATRGWGTPGPSPSTPTARFSIPTRHQIRDLLMFLTDMVADTSH</sequence>